<dbReference type="Proteomes" id="UP001064048">
    <property type="component" value="Chromosome 7"/>
</dbReference>
<organism evidence="1 2">
    <name type="scientific">Choristoneura fumiferana</name>
    <name type="common">Spruce budworm moth</name>
    <name type="synonym">Archips fumiferana</name>
    <dbReference type="NCBI Taxonomy" id="7141"/>
    <lineage>
        <taxon>Eukaryota</taxon>
        <taxon>Metazoa</taxon>
        <taxon>Ecdysozoa</taxon>
        <taxon>Arthropoda</taxon>
        <taxon>Hexapoda</taxon>
        <taxon>Insecta</taxon>
        <taxon>Pterygota</taxon>
        <taxon>Neoptera</taxon>
        <taxon>Endopterygota</taxon>
        <taxon>Lepidoptera</taxon>
        <taxon>Glossata</taxon>
        <taxon>Ditrysia</taxon>
        <taxon>Tortricoidea</taxon>
        <taxon>Tortricidae</taxon>
        <taxon>Tortricinae</taxon>
        <taxon>Choristoneura</taxon>
    </lineage>
</organism>
<keyword evidence="2" id="KW-1185">Reference proteome</keyword>
<evidence type="ECO:0000313" key="1">
    <source>
        <dbReference type="EMBL" id="KAI8431979.1"/>
    </source>
</evidence>
<proteinExistence type="predicted"/>
<reference evidence="1 2" key="1">
    <citation type="journal article" date="2022" name="Genome Biol. Evol.">
        <title>The Spruce Budworm Genome: Reconstructing the Evolutionary History of Antifreeze Proteins.</title>
        <authorList>
            <person name="Beliveau C."/>
            <person name="Gagne P."/>
            <person name="Picq S."/>
            <person name="Vernygora O."/>
            <person name="Keeling C.I."/>
            <person name="Pinkney K."/>
            <person name="Doucet D."/>
            <person name="Wen F."/>
            <person name="Johnston J.S."/>
            <person name="Maaroufi H."/>
            <person name="Boyle B."/>
            <person name="Laroche J."/>
            <person name="Dewar K."/>
            <person name="Juretic N."/>
            <person name="Blackburn G."/>
            <person name="Nisole A."/>
            <person name="Brunet B."/>
            <person name="Brandao M."/>
            <person name="Lumley L."/>
            <person name="Duan J."/>
            <person name="Quan G."/>
            <person name="Lucarotti C.J."/>
            <person name="Roe A.D."/>
            <person name="Sperling F.A.H."/>
            <person name="Levesque R.C."/>
            <person name="Cusson M."/>
        </authorList>
    </citation>
    <scope>NUCLEOTIDE SEQUENCE [LARGE SCALE GENOMIC DNA]</scope>
    <source>
        <strain evidence="1">Glfc:IPQL:Cfum</strain>
    </source>
</reference>
<accession>A0ACC0K6H6</accession>
<dbReference type="EMBL" id="CM046107">
    <property type="protein sequence ID" value="KAI8431979.1"/>
    <property type="molecule type" value="Genomic_DNA"/>
</dbReference>
<protein>
    <submittedName>
        <fullName evidence="1">Uncharacterized protein</fullName>
    </submittedName>
</protein>
<sequence>MCHNIEIEFPTIEHFLLLYSLKCGSVTVCGWSMSRALFTAFFFTEVILEAFLDNASVVGKLFVHEKPPYDKLNELNIFYSCVMMVIAESMLIVCCMHLAAGLIAERGARTSGTCCVGWGGAETGAAKSVVSVIELYGIVVVYSLYACMQQCKENDCEKKCSTVCESTKSCRD</sequence>
<gene>
    <name evidence="1" type="ORF">MSG28_004508</name>
</gene>
<evidence type="ECO:0000313" key="2">
    <source>
        <dbReference type="Proteomes" id="UP001064048"/>
    </source>
</evidence>
<comment type="caution">
    <text evidence="1">The sequence shown here is derived from an EMBL/GenBank/DDBJ whole genome shotgun (WGS) entry which is preliminary data.</text>
</comment>
<name>A0ACC0K6H6_CHOFU</name>